<reference evidence="6" key="1">
    <citation type="submission" date="2020-12" db="EMBL/GenBank/DDBJ databases">
        <title>Metabolic potential, ecology and presence of endohyphal bacteria is reflected in genomic diversity of Mucoromycotina.</title>
        <authorList>
            <person name="Muszewska A."/>
            <person name="Okrasinska A."/>
            <person name="Steczkiewicz K."/>
            <person name="Drgas O."/>
            <person name="Orlowska M."/>
            <person name="Perlinska-Lenart U."/>
            <person name="Aleksandrzak-Piekarczyk T."/>
            <person name="Szatraj K."/>
            <person name="Zielenkiewicz U."/>
            <person name="Pilsyk S."/>
            <person name="Malc E."/>
            <person name="Mieczkowski P."/>
            <person name="Kruszewska J.S."/>
            <person name="Biernat P."/>
            <person name="Pawlowska J."/>
        </authorList>
    </citation>
    <scope>NUCLEOTIDE SEQUENCE</scope>
    <source>
        <strain evidence="6">WA0000067209</strain>
    </source>
</reference>
<dbReference type="Pfam" id="PF16978">
    <property type="entry name" value="CRIM"/>
    <property type="match status" value="1"/>
</dbReference>
<dbReference type="InterPro" id="IPR008828">
    <property type="entry name" value="Sin1/Avo1"/>
</dbReference>
<keyword evidence="7" id="KW-1185">Reference proteome</keyword>
<proteinExistence type="inferred from homology"/>
<dbReference type="GO" id="GO:0038203">
    <property type="term" value="P:TORC2 signaling"/>
    <property type="evidence" value="ECO:0007669"/>
    <property type="project" value="TreeGrafter"/>
</dbReference>
<feature type="domain" description="AVO1/Sin1 ubiquitin-like" evidence="5">
    <location>
        <begin position="558"/>
        <end position="634"/>
    </location>
</feature>
<evidence type="ECO:0000313" key="6">
    <source>
        <dbReference type="EMBL" id="KAG2175705.1"/>
    </source>
</evidence>
<dbReference type="Pfam" id="PF23164">
    <property type="entry name" value="UBL_AVO1"/>
    <property type="match status" value="1"/>
</dbReference>
<dbReference type="EMBL" id="JAEPQZ010000011">
    <property type="protein sequence ID" value="KAG2175705.1"/>
    <property type="molecule type" value="Genomic_DNA"/>
</dbReference>
<dbReference type="GO" id="GO:0005886">
    <property type="term" value="C:plasma membrane"/>
    <property type="evidence" value="ECO:0007669"/>
    <property type="project" value="TreeGrafter"/>
</dbReference>
<dbReference type="PANTHER" id="PTHR13335">
    <property type="entry name" value="TARGET OF RAPAMYCIN COMPLEX 2 SUBUNIT MAPKAP1"/>
    <property type="match status" value="1"/>
</dbReference>
<dbReference type="InterPro" id="IPR056385">
    <property type="entry name" value="UBL_AVO1/Sin1"/>
</dbReference>
<dbReference type="Proteomes" id="UP000654370">
    <property type="component" value="Unassembled WGS sequence"/>
</dbReference>
<accession>A0A8H7PL29</accession>
<feature type="domain" description="CRIM" evidence="3">
    <location>
        <begin position="311"/>
        <end position="447"/>
    </location>
</feature>
<sequence>MSLITDPNYLVHQMRIKFLRTDERGERLISFSPNVMSNDYIRTAAPIYPEMHLCYSPVYDNPLLMGAGNLINSPRTIRTGLRTRKKDMPPPSNPTNAQPATITAAVDDTKASVDSTEDYETEENDIISRKELLSGDSQQKRISVKRFFAPAVLVTGASQTGSVRKQRQSIDSITPAVSSADIAANNQVLSPDIGNVTSEDGSNMVFSTSLMEPSIYSPIDTSLNSSGDLAQKSSDINGRRNVPTDITMKKSRRRSTLVAQQPPVNIAQQLVASPAPDDKDLGSLLPGAEDPSPLIYDRQSLPVRPAFTTRTSTLTAMIEEKGKAAENPFAEDYSFVSGKGETNPTTLCVYLPFSATPDEPVNVVVRSDALVEEVIGFLLYQYIEQKKTPKLEQEMCDVVRWVLRIAEEDGEIEEDLPAVDRARRINRISFDQFALCEATPSQVKQNEQTHAKLAKNKPKKEPTTSLFVPSTPAPDTVHYIEQQTAPVDQPVMTNNQSSAPAVADGVDNTNLKPVAASAPANEHTSSADVAVPVPSQKNMLTKSTMTMAPTQHFRIRLMTNEEVSATTTLPVHAQMFMGDVLELVCRKRKLDTNEYILTFADYNMIVPNDTTVESLSGIIDLCLVKKSAATGMHVASSSHMWRSPSKKKKEDLYPAGLFSSNTSNPSTNESSMSSYKVGNILLMYTGTRYTVNRKMPMFVGKRESVLAIDGDYVHIMPPEKTGMFDSVKTTSFHVSQVLSCKQSKKAPSNFKVVVLKERDHDHKTYELEAESAKDAREICSRIHFLMQVSRATN</sequence>
<dbReference type="GO" id="GO:0005737">
    <property type="term" value="C:cytoplasm"/>
    <property type="evidence" value="ECO:0007669"/>
    <property type="project" value="TreeGrafter"/>
</dbReference>
<feature type="domain" description="SIN1-type PH" evidence="4">
    <location>
        <begin position="688"/>
        <end position="787"/>
    </location>
</feature>
<dbReference type="PANTHER" id="PTHR13335:SF1">
    <property type="entry name" value="TARGET OF RAPAMYCIN COMPLEX 2 SUBUNIT MAPKAP1"/>
    <property type="match status" value="1"/>
</dbReference>
<evidence type="ECO:0000256" key="2">
    <source>
        <dbReference type="SAM" id="MobiDB-lite"/>
    </source>
</evidence>
<dbReference type="OrthoDB" id="241990at2759"/>
<dbReference type="InterPro" id="IPR031313">
    <property type="entry name" value="Sin1_PH_dom"/>
</dbReference>
<dbReference type="Pfam" id="PF16979">
    <property type="entry name" value="SIN1_PH"/>
    <property type="match status" value="1"/>
</dbReference>
<dbReference type="GO" id="GO:0005546">
    <property type="term" value="F:phosphatidylinositol-4,5-bisphosphate binding"/>
    <property type="evidence" value="ECO:0007669"/>
    <property type="project" value="TreeGrafter"/>
</dbReference>
<protein>
    <submittedName>
        <fullName evidence="6">Uncharacterized protein</fullName>
    </submittedName>
</protein>
<name>A0A8H7PL29_MORIS</name>
<organism evidence="6 7">
    <name type="scientific">Mortierella isabellina</name>
    <name type="common">Filamentous fungus</name>
    <name type="synonym">Umbelopsis isabellina</name>
    <dbReference type="NCBI Taxonomy" id="91625"/>
    <lineage>
        <taxon>Eukaryota</taxon>
        <taxon>Fungi</taxon>
        <taxon>Fungi incertae sedis</taxon>
        <taxon>Mucoromycota</taxon>
        <taxon>Mucoromycotina</taxon>
        <taxon>Umbelopsidomycetes</taxon>
        <taxon>Umbelopsidales</taxon>
        <taxon>Umbelopsidaceae</taxon>
        <taxon>Umbelopsis</taxon>
    </lineage>
</organism>
<evidence type="ECO:0000259" key="3">
    <source>
        <dbReference type="Pfam" id="PF16978"/>
    </source>
</evidence>
<comment type="similarity">
    <text evidence="1">Belongs to the SIN1 family.</text>
</comment>
<evidence type="ECO:0000259" key="4">
    <source>
        <dbReference type="Pfam" id="PF16979"/>
    </source>
</evidence>
<dbReference type="AlphaFoldDB" id="A0A8H7PL29"/>
<evidence type="ECO:0000256" key="1">
    <source>
        <dbReference type="ARBA" id="ARBA00009407"/>
    </source>
</evidence>
<dbReference type="InterPro" id="IPR011993">
    <property type="entry name" value="PH-like_dom_sf"/>
</dbReference>
<evidence type="ECO:0000313" key="7">
    <source>
        <dbReference type="Proteomes" id="UP000654370"/>
    </source>
</evidence>
<dbReference type="Gene3D" id="2.30.29.30">
    <property type="entry name" value="Pleckstrin-homology domain (PH domain)/Phosphotyrosine-binding domain (PTB)"/>
    <property type="match status" value="1"/>
</dbReference>
<feature type="region of interest" description="Disordered" evidence="2">
    <location>
        <begin position="446"/>
        <end position="471"/>
    </location>
</feature>
<dbReference type="InterPro" id="IPR031567">
    <property type="entry name" value="CRIM_dom"/>
</dbReference>
<comment type="caution">
    <text evidence="6">The sequence shown here is derived from an EMBL/GenBank/DDBJ whole genome shotgun (WGS) entry which is preliminary data.</text>
</comment>
<gene>
    <name evidence="6" type="ORF">INT43_001352</name>
</gene>
<evidence type="ECO:0000259" key="5">
    <source>
        <dbReference type="Pfam" id="PF23164"/>
    </source>
</evidence>
<dbReference type="GO" id="GO:0031932">
    <property type="term" value="C:TORC2 complex"/>
    <property type="evidence" value="ECO:0007669"/>
    <property type="project" value="InterPro"/>
</dbReference>